<dbReference type="Pfam" id="PF03133">
    <property type="entry name" value="TTL"/>
    <property type="match status" value="1"/>
</dbReference>
<dbReference type="PANTHER" id="PTHR12241">
    <property type="entry name" value="TUBULIN POLYGLUTAMYLASE"/>
    <property type="match status" value="1"/>
</dbReference>
<dbReference type="SUPFAM" id="SSF56059">
    <property type="entry name" value="Glutathione synthetase ATP-binding domain-like"/>
    <property type="match status" value="1"/>
</dbReference>
<evidence type="ECO:0000256" key="6">
    <source>
        <dbReference type="SAM" id="MobiDB-lite"/>
    </source>
</evidence>
<comment type="similarity">
    <text evidence="1">Belongs to the tubulin--tyrosine ligase family.</text>
</comment>
<protein>
    <recommendedName>
        <fullName evidence="5">Tubulin--tyrosine ligase-like protein 9</fullName>
    </recommendedName>
</protein>
<evidence type="ECO:0000256" key="4">
    <source>
        <dbReference type="ARBA" id="ARBA00022840"/>
    </source>
</evidence>
<dbReference type="PANTHER" id="PTHR12241:SF39">
    <property type="entry name" value="TUBULIN POLYGLUTAMYLASE TTLL9-RELATED"/>
    <property type="match status" value="1"/>
</dbReference>
<evidence type="ECO:0000256" key="1">
    <source>
        <dbReference type="ARBA" id="ARBA00006820"/>
    </source>
</evidence>
<dbReference type="PROSITE" id="PS51221">
    <property type="entry name" value="TTL"/>
    <property type="match status" value="1"/>
</dbReference>
<dbReference type="EMBL" id="CDMZ01005359">
    <property type="protein sequence ID" value="CEM52764.1"/>
    <property type="molecule type" value="Genomic_DNA"/>
</dbReference>
<dbReference type="Gene3D" id="3.30.470.20">
    <property type="entry name" value="ATP-grasp fold, B domain"/>
    <property type="match status" value="1"/>
</dbReference>
<dbReference type="GO" id="GO:0070740">
    <property type="term" value="F:tubulin-glutamic acid ligase activity"/>
    <property type="evidence" value="ECO:0007669"/>
    <property type="project" value="TreeGrafter"/>
</dbReference>
<keyword evidence="3" id="KW-0547">Nucleotide-binding</keyword>
<sequence>MKRIRRSLEKEGKSEEAREYNSCPVTFVLPLEYSIFVEEFKKHKDSVWIMKPVGRSQGKGIFLFDKLSQISEWKRESRLRQQENNQQVAPVESYVVQRYVEEPLLIGGKKFDLRLYVLVTSYAPLTAYLYRSGFARLSHTHFSMASIESMNNISMHLTNVAVQKQTANYDTDRGGKWPVRQLKLHLISKFGAEPTAELFNQIALIIVRSLCAVQKSMINDKHCFELYGYDILIDANLKPWLLEVNASPALTANTQEDYDLKFGLLDDLFTVLDLEKVLAGTSNTQIGGFDLLYKGPLGRKGVGRPVGGQREKDRDRDDDDAPLPPKAERRVFRT</sequence>
<reference evidence="7" key="1">
    <citation type="submission" date="2014-11" db="EMBL/GenBank/DDBJ databases">
        <authorList>
            <person name="Otto D Thomas"/>
            <person name="Naeem Raeece"/>
        </authorList>
    </citation>
    <scope>NUCLEOTIDE SEQUENCE</scope>
</reference>
<dbReference type="AlphaFoldDB" id="A0A0G4I6S9"/>
<evidence type="ECO:0000313" key="7">
    <source>
        <dbReference type="EMBL" id="CEM52764.1"/>
    </source>
</evidence>
<dbReference type="GO" id="GO:0000226">
    <property type="term" value="P:microtubule cytoskeleton organization"/>
    <property type="evidence" value="ECO:0007669"/>
    <property type="project" value="TreeGrafter"/>
</dbReference>
<keyword evidence="4" id="KW-0067">ATP-binding</keyword>
<evidence type="ECO:0000256" key="5">
    <source>
        <dbReference type="ARBA" id="ARBA00030445"/>
    </source>
</evidence>
<accession>A0A0G4I6S9</accession>
<evidence type="ECO:0000256" key="3">
    <source>
        <dbReference type="ARBA" id="ARBA00022741"/>
    </source>
</evidence>
<dbReference type="GO" id="GO:0015631">
    <property type="term" value="F:tubulin binding"/>
    <property type="evidence" value="ECO:0007669"/>
    <property type="project" value="TreeGrafter"/>
</dbReference>
<keyword evidence="2" id="KW-0436">Ligase</keyword>
<feature type="region of interest" description="Disordered" evidence="6">
    <location>
        <begin position="300"/>
        <end position="334"/>
    </location>
</feature>
<gene>
    <name evidence="7" type="ORF">Cvel_11496</name>
</gene>
<dbReference type="GO" id="GO:0036064">
    <property type="term" value="C:ciliary basal body"/>
    <property type="evidence" value="ECO:0007669"/>
    <property type="project" value="TreeGrafter"/>
</dbReference>
<dbReference type="InterPro" id="IPR004344">
    <property type="entry name" value="TTL/TTLL_fam"/>
</dbReference>
<dbReference type="PhylomeDB" id="A0A0G4I6S9"/>
<evidence type="ECO:0000256" key="2">
    <source>
        <dbReference type="ARBA" id="ARBA00022598"/>
    </source>
</evidence>
<organism evidence="7">
    <name type="scientific">Chromera velia CCMP2878</name>
    <dbReference type="NCBI Taxonomy" id="1169474"/>
    <lineage>
        <taxon>Eukaryota</taxon>
        <taxon>Sar</taxon>
        <taxon>Alveolata</taxon>
        <taxon>Colpodellida</taxon>
        <taxon>Chromeraceae</taxon>
        <taxon>Chromera</taxon>
    </lineage>
</organism>
<dbReference type="VEuPathDB" id="CryptoDB:Cvel_11496"/>
<proteinExistence type="inferred from homology"/>
<name>A0A0G4I6S9_9ALVE</name>
<dbReference type="GO" id="GO:0005524">
    <property type="term" value="F:ATP binding"/>
    <property type="evidence" value="ECO:0007669"/>
    <property type="project" value="UniProtKB-KW"/>
</dbReference>